<dbReference type="InterPro" id="IPR011250">
    <property type="entry name" value="OMP/PagP_B-barrel"/>
</dbReference>
<protein>
    <submittedName>
        <fullName evidence="1">Uncharacterized protein</fullName>
    </submittedName>
</protein>
<dbReference type="AlphaFoldDB" id="A0A7V2WLV8"/>
<dbReference type="EMBL" id="DRNO01000126">
    <property type="protein sequence ID" value="HFC03597.1"/>
    <property type="molecule type" value="Genomic_DNA"/>
</dbReference>
<gene>
    <name evidence="1" type="ORF">ENJ74_01875</name>
</gene>
<proteinExistence type="predicted"/>
<organism evidence="1">
    <name type="scientific">Nitratifractor salsuginis</name>
    <dbReference type="NCBI Taxonomy" id="269261"/>
    <lineage>
        <taxon>Bacteria</taxon>
        <taxon>Pseudomonadati</taxon>
        <taxon>Campylobacterota</taxon>
        <taxon>Epsilonproteobacteria</taxon>
        <taxon>Campylobacterales</taxon>
        <taxon>Sulfurovaceae</taxon>
        <taxon>Nitratifractor</taxon>
    </lineage>
</organism>
<dbReference type="Gene3D" id="2.40.160.20">
    <property type="match status" value="1"/>
</dbReference>
<dbReference type="SUPFAM" id="SSF56925">
    <property type="entry name" value="OMPA-like"/>
    <property type="match status" value="1"/>
</dbReference>
<name>A0A7V2WLV8_9BACT</name>
<dbReference type="Proteomes" id="UP000885722">
    <property type="component" value="Unassembled WGS sequence"/>
</dbReference>
<accession>A0A7V2WLV8</accession>
<reference evidence="1" key="1">
    <citation type="journal article" date="2020" name="mSystems">
        <title>Genome- and Community-Level Interaction Insights into Carbon Utilization and Element Cycling Functions of Hydrothermarchaeota in Hydrothermal Sediment.</title>
        <authorList>
            <person name="Zhou Z."/>
            <person name="Liu Y."/>
            <person name="Xu W."/>
            <person name="Pan J."/>
            <person name="Luo Z.H."/>
            <person name="Li M."/>
        </authorList>
    </citation>
    <scope>NUCLEOTIDE SEQUENCE [LARGE SCALE GENOMIC DNA]</scope>
    <source>
        <strain evidence="1">HyVt-513</strain>
    </source>
</reference>
<sequence>TWRPFVLGGFGFTKIDQDNINFGSGNLGDVELDSTYWKLGGGINYNPNRNIGLVLGASGLWMSTDGDYKNGSNPQMEKYFDHDSDTAIYDIFGSVNLHTEYNGYKPYAELTLHYLNIDYDFGLSDVSGWNADVTAGVFTPTLTTWMDLPVRAQFFVAANFLDNDLSDVTGFDSAYHAGASLLWKIGPMIPIFNNAFKDTELAFNLQGTTGDNDLKGWKASISLNIAKF</sequence>
<evidence type="ECO:0000313" key="1">
    <source>
        <dbReference type="EMBL" id="HFC03597.1"/>
    </source>
</evidence>
<feature type="non-terminal residue" evidence="1">
    <location>
        <position position="1"/>
    </location>
</feature>
<comment type="caution">
    <text evidence="1">The sequence shown here is derived from an EMBL/GenBank/DDBJ whole genome shotgun (WGS) entry which is preliminary data.</text>
</comment>